<dbReference type="AlphaFoldDB" id="A0A2V4VDS7"/>
<protein>
    <submittedName>
        <fullName evidence="1">Uncharacterized protein</fullName>
    </submittedName>
</protein>
<evidence type="ECO:0000313" key="2">
    <source>
        <dbReference type="EMBL" id="QKS57590.1"/>
    </source>
</evidence>
<keyword evidence="4" id="KW-1185">Reference proteome</keyword>
<evidence type="ECO:0000313" key="1">
    <source>
        <dbReference type="EMBL" id="PYE50929.1"/>
    </source>
</evidence>
<dbReference type="RefSeq" id="WP_110895864.1">
    <property type="nucleotide sequence ID" value="NZ_CP054614.1"/>
</dbReference>
<dbReference type="Proteomes" id="UP000247790">
    <property type="component" value="Unassembled WGS sequence"/>
</dbReference>
<evidence type="ECO:0000313" key="3">
    <source>
        <dbReference type="Proteomes" id="UP000247790"/>
    </source>
</evidence>
<name>A0A2V4VDS7_PAEBA</name>
<proteinExistence type="predicted"/>
<evidence type="ECO:0000313" key="4">
    <source>
        <dbReference type="Proteomes" id="UP000509327"/>
    </source>
</evidence>
<sequence length="245" mass="28522">MKIMKLIIQNNLSNHNEEIKWYLSSQIIWIGKAKDFKEVEKLKKTSYGSFEWLWSDADTILFSKEDLSFTGAVIKLAEPIKVIKKNIDLKMIEEKNGTIKLTEKKNFNSKLSYIAEYYSREDTMISYSKTWDKLERVILVNMTGNFSFVLQNNEMVGFVLKNASKHIISDDIHMDEGIGVVESDFALQLSAFLELVEMMESDIHEIEESELKKSFIRIYDEILSHEGTNYVALRDTILNVIDYMD</sequence>
<dbReference type="EMBL" id="CP054614">
    <property type="protein sequence ID" value="QKS57590.1"/>
    <property type="molecule type" value="Genomic_DNA"/>
</dbReference>
<reference evidence="2 4" key="2">
    <citation type="submission" date="2020-06" db="EMBL/GenBank/DDBJ databases">
        <title>Complete genome of Paenibacillus barcinonensis KACC11450.</title>
        <authorList>
            <person name="Kim M."/>
            <person name="Park Y.-J."/>
            <person name="Shin J.-H."/>
        </authorList>
    </citation>
    <scope>NUCLEOTIDE SEQUENCE [LARGE SCALE GENOMIC DNA]</scope>
    <source>
        <strain evidence="2 4">KACC11450</strain>
    </source>
</reference>
<dbReference type="Proteomes" id="UP000509327">
    <property type="component" value="Chromosome"/>
</dbReference>
<dbReference type="EMBL" id="QJSW01000003">
    <property type="protein sequence ID" value="PYE50929.1"/>
    <property type="molecule type" value="Genomic_DNA"/>
</dbReference>
<reference evidence="1 3" key="1">
    <citation type="submission" date="2018-06" db="EMBL/GenBank/DDBJ databases">
        <title>Genomic Encyclopedia of Type Strains, Phase III (KMG-III): the genomes of soil and plant-associated and newly described type strains.</title>
        <authorList>
            <person name="Whitman W."/>
        </authorList>
    </citation>
    <scope>NUCLEOTIDE SEQUENCE [LARGE SCALE GENOMIC DNA]</scope>
    <source>
        <strain evidence="1 3">CECT 7022</strain>
    </source>
</reference>
<dbReference type="OrthoDB" id="2583341at2"/>
<gene>
    <name evidence="1" type="ORF">DFQ00_103348</name>
    <name evidence="2" type="ORF">HUB98_15600</name>
</gene>
<accession>A0A2V4VDS7</accession>
<organism evidence="1 3">
    <name type="scientific">Paenibacillus barcinonensis</name>
    <dbReference type="NCBI Taxonomy" id="198119"/>
    <lineage>
        <taxon>Bacteria</taxon>
        <taxon>Bacillati</taxon>
        <taxon>Bacillota</taxon>
        <taxon>Bacilli</taxon>
        <taxon>Bacillales</taxon>
        <taxon>Paenibacillaceae</taxon>
        <taxon>Paenibacillus</taxon>
    </lineage>
</organism>